<evidence type="ECO:0000313" key="3">
    <source>
        <dbReference type="Proteomes" id="UP000188268"/>
    </source>
</evidence>
<comment type="caution">
    <text evidence="2">The sequence shown here is derived from an EMBL/GenBank/DDBJ whole genome shotgun (WGS) entry which is preliminary data.</text>
</comment>
<dbReference type="Gramene" id="OMO76042">
    <property type="protein sequence ID" value="OMO76042"/>
    <property type="gene ID" value="CCACVL1_15950"/>
</dbReference>
<dbReference type="EMBL" id="AWWV01010914">
    <property type="protein sequence ID" value="OMO76042.1"/>
    <property type="molecule type" value="Genomic_DNA"/>
</dbReference>
<dbReference type="AlphaFoldDB" id="A0A1R3I0C6"/>
<sequence length="56" mass="6321">VPFLIPLSFSLHSFSSSLPTSPSSSTEPDSSSETHYKQLIFNTIEEKPWAFCNTNW</sequence>
<keyword evidence="3" id="KW-1185">Reference proteome</keyword>
<reference evidence="2 3" key="1">
    <citation type="submission" date="2013-09" db="EMBL/GenBank/DDBJ databases">
        <title>Corchorus capsularis genome sequencing.</title>
        <authorList>
            <person name="Alam M."/>
            <person name="Haque M.S."/>
            <person name="Islam M.S."/>
            <person name="Emdad E.M."/>
            <person name="Islam M.M."/>
            <person name="Ahmed B."/>
            <person name="Halim A."/>
            <person name="Hossen Q.M.M."/>
            <person name="Hossain M.Z."/>
            <person name="Ahmed R."/>
            <person name="Khan M.M."/>
            <person name="Islam R."/>
            <person name="Rashid M.M."/>
            <person name="Khan S.A."/>
            <person name="Rahman M.S."/>
            <person name="Alam M."/>
        </authorList>
    </citation>
    <scope>NUCLEOTIDE SEQUENCE [LARGE SCALE GENOMIC DNA]</scope>
    <source>
        <strain evidence="3">cv. CVL-1</strain>
        <tissue evidence="2">Whole seedling</tissue>
    </source>
</reference>
<feature type="non-terminal residue" evidence="2">
    <location>
        <position position="1"/>
    </location>
</feature>
<organism evidence="2 3">
    <name type="scientific">Corchorus capsularis</name>
    <name type="common">Jute</name>
    <dbReference type="NCBI Taxonomy" id="210143"/>
    <lineage>
        <taxon>Eukaryota</taxon>
        <taxon>Viridiplantae</taxon>
        <taxon>Streptophyta</taxon>
        <taxon>Embryophyta</taxon>
        <taxon>Tracheophyta</taxon>
        <taxon>Spermatophyta</taxon>
        <taxon>Magnoliopsida</taxon>
        <taxon>eudicotyledons</taxon>
        <taxon>Gunneridae</taxon>
        <taxon>Pentapetalae</taxon>
        <taxon>rosids</taxon>
        <taxon>malvids</taxon>
        <taxon>Malvales</taxon>
        <taxon>Malvaceae</taxon>
        <taxon>Grewioideae</taxon>
        <taxon>Apeibeae</taxon>
        <taxon>Corchorus</taxon>
    </lineage>
</organism>
<feature type="compositionally biased region" description="Low complexity" evidence="1">
    <location>
        <begin position="13"/>
        <end position="33"/>
    </location>
</feature>
<feature type="region of interest" description="Disordered" evidence="1">
    <location>
        <begin position="13"/>
        <end position="34"/>
    </location>
</feature>
<dbReference type="Proteomes" id="UP000188268">
    <property type="component" value="Unassembled WGS sequence"/>
</dbReference>
<protein>
    <submittedName>
        <fullName evidence="2">Putative pentatricopeptide repeat-containing protein</fullName>
    </submittedName>
</protein>
<proteinExistence type="predicted"/>
<evidence type="ECO:0000256" key="1">
    <source>
        <dbReference type="SAM" id="MobiDB-lite"/>
    </source>
</evidence>
<name>A0A1R3I0C6_COCAP</name>
<evidence type="ECO:0000313" key="2">
    <source>
        <dbReference type="EMBL" id="OMO76042.1"/>
    </source>
</evidence>
<feature type="non-terminal residue" evidence="2">
    <location>
        <position position="56"/>
    </location>
</feature>
<gene>
    <name evidence="2" type="ORF">CCACVL1_15950</name>
</gene>
<accession>A0A1R3I0C6</accession>